<feature type="compositionally biased region" description="Polar residues" evidence="1">
    <location>
        <begin position="447"/>
        <end position="460"/>
    </location>
</feature>
<feature type="chain" id="PRO_5020978161" description="Protein JASON" evidence="2">
    <location>
        <begin position="17"/>
        <end position="511"/>
    </location>
</feature>
<reference evidence="3 4" key="1">
    <citation type="journal article" date="2018" name="Proc. Natl. Acad. Sci. U.S.A.">
        <title>Draft genome sequence of Camellia sinensis var. sinensis provides insights into the evolution of the tea genome and tea quality.</title>
        <authorList>
            <person name="Wei C."/>
            <person name="Yang H."/>
            <person name="Wang S."/>
            <person name="Zhao J."/>
            <person name="Liu C."/>
            <person name="Gao L."/>
            <person name="Xia E."/>
            <person name="Lu Y."/>
            <person name="Tai Y."/>
            <person name="She G."/>
            <person name="Sun J."/>
            <person name="Cao H."/>
            <person name="Tong W."/>
            <person name="Gao Q."/>
            <person name="Li Y."/>
            <person name="Deng W."/>
            <person name="Jiang X."/>
            <person name="Wang W."/>
            <person name="Chen Q."/>
            <person name="Zhang S."/>
            <person name="Li H."/>
            <person name="Wu J."/>
            <person name="Wang P."/>
            <person name="Li P."/>
            <person name="Shi C."/>
            <person name="Zheng F."/>
            <person name="Jian J."/>
            <person name="Huang B."/>
            <person name="Shan D."/>
            <person name="Shi M."/>
            <person name="Fang C."/>
            <person name="Yue Y."/>
            <person name="Li F."/>
            <person name="Li D."/>
            <person name="Wei S."/>
            <person name="Han B."/>
            <person name="Jiang C."/>
            <person name="Yin Y."/>
            <person name="Xia T."/>
            <person name="Zhang Z."/>
            <person name="Bennetzen J.L."/>
            <person name="Zhao S."/>
            <person name="Wan X."/>
        </authorList>
    </citation>
    <scope>NUCLEOTIDE SEQUENCE [LARGE SCALE GENOMIC DNA]</scope>
    <source>
        <strain evidence="4">cv. Shuchazao</strain>
        <tissue evidence="3">Leaf</tissue>
    </source>
</reference>
<dbReference type="GO" id="GO:0007142">
    <property type="term" value="P:male meiosis II"/>
    <property type="evidence" value="ECO:0007669"/>
    <property type="project" value="InterPro"/>
</dbReference>
<evidence type="ECO:0000256" key="2">
    <source>
        <dbReference type="SAM" id="SignalP"/>
    </source>
</evidence>
<accession>A0A4S4E772</accession>
<dbReference type="PANTHER" id="PTHR33318">
    <property type="entry name" value="ASPARTYL/GLUTAMYL-TRNA(ASN/GLN) AMIDOTRANSFERASE SUBUNIT"/>
    <property type="match status" value="1"/>
</dbReference>
<keyword evidence="4" id="KW-1185">Reference proteome</keyword>
<feature type="compositionally biased region" description="Polar residues" evidence="1">
    <location>
        <begin position="420"/>
        <end position="429"/>
    </location>
</feature>
<dbReference type="InterPro" id="IPR039300">
    <property type="entry name" value="JASON"/>
</dbReference>
<dbReference type="AlphaFoldDB" id="A0A4S4E772"/>
<evidence type="ECO:0000313" key="4">
    <source>
        <dbReference type="Proteomes" id="UP000306102"/>
    </source>
</evidence>
<feature type="signal peptide" evidence="2">
    <location>
        <begin position="1"/>
        <end position="16"/>
    </location>
</feature>
<evidence type="ECO:0000313" key="3">
    <source>
        <dbReference type="EMBL" id="THG11444.1"/>
    </source>
</evidence>
<name>A0A4S4E772_CAMSN</name>
<evidence type="ECO:0008006" key="5">
    <source>
        <dbReference type="Google" id="ProtNLM"/>
    </source>
</evidence>
<sequence>MQPPLILLYVIALTFASYPSNMQLLEPVVSRNPLSSLLLADDKGGLPCKDKKNPALRTPDHGNNNRELKDEARFLKACGTLLETPPELREGSGKFTDLSCDGDSEPSKFHSWLPNTSIEKLKLEKQPDQPPTPINLSEKWVKGLDSLEQTPSSCTFNGQNAGSISCSSTQDGGVGSVTNQISSTATSSVTPGAFAANVQCRTKSVRFECEDDVISFSSRSSSEIASQNLKQPQSAGNNSASKLSPYPTPLKLTDEMQTPGTVFPGYLENMANTKNPRIRSQYVYSVQNPIENLSEWKVLKEEDSNTHQQSDHVRETSVEKEFKVEGSLSSWLKPPSTNQDGKNQSSGSISIGKAHLHRTPGDRPIIGMVAAHWNEDEPTRISPKNWDGNGIPNSTNKYKEDQKVSWHATPFEERLEKALSNETSVSQRKPINGTPPIAFEETEESDTALSQLQSSTHAKPVGNQSHLAWSIILRIGHSQFQRHGKGLGWVGGLGVAGEGWGWAVGVPGGSG</sequence>
<organism evidence="3 4">
    <name type="scientific">Camellia sinensis var. sinensis</name>
    <name type="common">China tea</name>
    <dbReference type="NCBI Taxonomy" id="542762"/>
    <lineage>
        <taxon>Eukaryota</taxon>
        <taxon>Viridiplantae</taxon>
        <taxon>Streptophyta</taxon>
        <taxon>Embryophyta</taxon>
        <taxon>Tracheophyta</taxon>
        <taxon>Spermatophyta</taxon>
        <taxon>Magnoliopsida</taxon>
        <taxon>eudicotyledons</taxon>
        <taxon>Gunneridae</taxon>
        <taxon>Pentapetalae</taxon>
        <taxon>asterids</taxon>
        <taxon>Ericales</taxon>
        <taxon>Theaceae</taxon>
        <taxon>Camellia</taxon>
    </lineage>
</organism>
<dbReference type="EMBL" id="SDRB02007293">
    <property type="protein sequence ID" value="THG11444.1"/>
    <property type="molecule type" value="Genomic_DNA"/>
</dbReference>
<evidence type="ECO:0000256" key="1">
    <source>
        <dbReference type="SAM" id="MobiDB-lite"/>
    </source>
</evidence>
<feature type="region of interest" description="Disordered" evidence="1">
    <location>
        <begin position="419"/>
        <end position="460"/>
    </location>
</feature>
<feature type="region of interest" description="Disordered" evidence="1">
    <location>
        <begin position="379"/>
        <end position="404"/>
    </location>
</feature>
<proteinExistence type="predicted"/>
<comment type="caution">
    <text evidence="3">The sequence shown here is derived from an EMBL/GenBank/DDBJ whole genome shotgun (WGS) entry which is preliminary data.</text>
</comment>
<dbReference type="PANTHER" id="PTHR33318:SF7">
    <property type="entry name" value="PROTEIN JASON"/>
    <property type="match status" value="1"/>
</dbReference>
<feature type="region of interest" description="Disordered" evidence="1">
    <location>
        <begin position="327"/>
        <end position="360"/>
    </location>
</feature>
<dbReference type="Proteomes" id="UP000306102">
    <property type="component" value="Unassembled WGS sequence"/>
</dbReference>
<protein>
    <recommendedName>
        <fullName evidence="5">Protein JASON</fullName>
    </recommendedName>
</protein>
<keyword evidence="2" id="KW-0732">Signal</keyword>
<feature type="compositionally biased region" description="Polar residues" evidence="1">
    <location>
        <begin position="227"/>
        <end position="242"/>
    </location>
</feature>
<feature type="compositionally biased region" description="Polar residues" evidence="1">
    <location>
        <begin position="327"/>
        <end position="349"/>
    </location>
</feature>
<feature type="region of interest" description="Disordered" evidence="1">
    <location>
        <begin position="220"/>
        <end position="250"/>
    </location>
</feature>
<gene>
    <name evidence="3" type="ORF">TEA_025670</name>
</gene>
<dbReference type="STRING" id="542762.A0A4S4E772"/>